<evidence type="ECO:0000256" key="1">
    <source>
        <dbReference type="SAM" id="MobiDB-lite"/>
    </source>
</evidence>
<keyword evidence="3" id="KW-1185">Reference proteome</keyword>
<dbReference type="AlphaFoldDB" id="F8A300"/>
<feature type="region of interest" description="Disordered" evidence="1">
    <location>
        <begin position="1"/>
        <end position="36"/>
    </location>
</feature>
<dbReference type="HOGENOM" id="CLU_2664376_0_0_11"/>
<accession>F8A300</accession>
<dbReference type="EMBL" id="CP002665">
    <property type="protein sequence ID" value="AEI11855.1"/>
    <property type="molecule type" value="Genomic_DNA"/>
</dbReference>
<evidence type="ECO:0000313" key="2">
    <source>
        <dbReference type="EMBL" id="AEI11855.1"/>
    </source>
</evidence>
<sequence length="75" mass="8121" precursor="true">MIGDLTADQAAAASGRHPDTIRRALADGSLHGKQRTRKGRWLVEPACLAAWESGEACAHHEQKSNVVPFRDRSAS</sequence>
<feature type="compositionally biased region" description="Basic and acidic residues" evidence="1">
    <location>
        <begin position="16"/>
        <end position="25"/>
    </location>
</feature>
<dbReference type="STRING" id="593907.Celgi_1336"/>
<dbReference type="RefSeq" id="WP_013883374.1">
    <property type="nucleotide sequence ID" value="NC_015671.1"/>
</dbReference>
<name>F8A300_CELGA</name>
<proteinExistence type="predicted"/>
<evidence type="ECO:0000313" key="3">
    <source>
        <dbReference type="Proteomes" id="UP000000485"/>
    </source>
</evidence>
<gene>
    <name evidence="2" type="ordered locus">Celgi_1336</name>
</gene>
<organism evidence="2 3">
    <name type="scientific">Cellulomonas gilvus (strain ATCC 13127 / NRRL B-14078)</name>
    <name type="common">Cellvibrio gilvus</name>
    <dbReference type="NCBI Taxonomy" id="593907"/>
    <lineage>
        <taxon>Bacteria</taxon>
        <taxon>Bacillati</taxon>
        <taxon>Actinomycetota</taxon>
        <taxon>Actinomycetes</taxon>
        <taxon>Micrococcales</taxon>
        <taxon>Cellulomonadaceae</taxon>
        <taxon>Cellulomonas</taxon>
    </lineage>
</organism>
<reference evidence="3" key="1">
    <citation type="submission" date="2011-04" db="EMBL/GenBank/DDBJ databases">
        <title>Complete sequence of Cellvibrio gilvus ATCC 13127.</title>
        <authorList>
            <person name="Lucas S."/>
            <person name="Han J."/>
            <person name="Lapidus A."/>
            <person name="Cheng J.-F."/>
            <person name="Goodwin L."/>
            <person name="Pitluck S."/>
            <person name="Peters L."/>
            <person name="Munk A."/>
            <person name="Detter J.C."/>
            <person name="Han C."/>
            <person name="Tapia R."/>
            <person name="Land M."/>
            <person name="Hauser L."/>
            <person name="Kyrpides N."/>
            <person name="Ivanova N."/>
            <person name="Ovchinnikova G."/>
            <person name="Pagani I."/>
            <person name="Mead D."/>
            <person name="Brumm P."/>
            <person name="Woyke T."/>
        </authorList>
    </citation>
    <scope>NUCLEOTIDE SEQUENCE [LARGE SCALE GENOMIC DNA]</scope>
    <source>
        <strain evidence="3">ATCC 13127 / NRRL B-14078</strain>
    </source>
</reference>
<dbReference type="OrthoDB" id="5079279at2"/>
<protein>
    <recommendedName>
        <fullName evidence="4">Helix-turn-helix domain-containing protein</fullName>
    </recommendedName>
</protein>
<dbReference type="Proteomes" id="UP000000485">
    <property type="component" value="Chromosome"/>
</dbReference>
<evidence type="ECO:0008006" key="4">
    <source>
        <dbReference type="Google" id="ProtNLM"/>
    </source>
</evidence>
<dbReference type="KEGG" id="cga:Celgi_1336"/>